<dbReference type="AlphaFoldDB" id="G0TZB8"/>
<sequence>MCLDSVAYEDAFGFREQRTPKRIGIRGRTRCLPMKGHTHQPAFRCRDPFVTVGCGGGRGCTRVHQCVRCRDTIPPEHAPCSFFALSAPADRGIYQVNSTTNVVGTSVTFTACPHEALPSTFTQWVTQWSLSMPS</sequence>
<name>G0TZB8_TRYVY</name>
<reference evidence="1" key="1">
    <citation type="journal article" date="2012" name="Proc. Natl. Acad. Sci. U.S.A.">
        <title>Antigenic diversity is generated by distinct evolutionary mechanisms in African trypanosome species.</title>
        <authorList>
            <person name="Jackson A.P."/>
            <person name="Berry A."/>
            <person name="Aslett M."/>
            <person name="Allison H.C."/>
            <person name="Burton P."/>
            <person name="Vavrova-Anderson J."/>
            <person name="Brown R."/>
            <person name="Browne H."/>
            <person name="Corton N."/>
            <person name="Hauser H."/>
            <person name="Gamble J."/>
            <person name="Gilderthorp R."/>
            <person name="Marcello L."/>
            <person name="McQuillan J."/>
            <person name="Otto T.D."/>
            <person name="Quail M.A."/>
            <person name="Sanders M.J."/>
            <person name="van Tonder A."/>
            <person name="Ginger M.L."/>
            <person name="Field M.C."/>
            <person name="Barry J.D."/>
            <person name="Hertz-Fowler C."/>
            <person name="Berriman M."/>
        </authorList>
    </citation>
    <scope>NUCLEOTIDE SEQUENCE</scope>
    <source>
        <strain evidence="1">Y486</strain>
    </source>
</reference>
<gene>
    <name evidence="1" type="ORF">TVY486_0706390</name>
</gene>
<dbReference type="EMBL" id="HE573023">
    <property type="protein sequence ID" value="CCC49321.1"/>
    <property type="molecule type" value="Genomic_DNA"/>
</dbReference>
<organism evidence="1">
    <name type="scientific">Trypanosoma vivax (strain Y486)</name>
    <dbReference type="NCBI Taxonomy" id="1055687"/>
    <lineage>
        <taxon>Eukaryota</taxon>
        <taxon>Discoba</taxon>
        <taxon>Euglenozoa</taxon>
        <taxon>Kinetoplastea</taxon>
        <taxon>Metakinetoplastina</taxon>
        <taxon>Trypanosomatida</taxon>
        <taxon>Trypanosomatidae</taxon>
        <taxon>Trypanosoma</taxon>
        <taxon>Duttonella</taxon>
    </lineage>
</organism>
<protein>
    <submittedName>
        <fullName evidence="1">Uncharacterized protein</fullName>
    </submittedName>
</protein>
<evidence type="ECO:0000313" key="1">
    <source>
        <dbReference type="EMBL" id="CCC49321.1"/>
    </source>
</evidence>
<accession>G0TZB8</accession>
<proteinExistence type="predicted"/>